<feature type="compositionally biased region" description="Basic and acidic residues" evidence="5">
    <location>
        <begin position="439"/>
        <end position="451"/>
    </location>
</feature>
<dbReference type="GO" id="GO:0016020">
    <property type="term" value="C:membrane"/>
    <property type="evidence" value="ECO:0007669"/>
    <property type="project" value="UniProtKB-SubCell"/>
</dbReference>
<feature type="compositionally biased region" description="Basic residues" evidence="5">
    <location>
        <begin position="479"/>
        <end position="495"/>
    </location>
</feature>
<feature type="compositionally biased region" description="Basic and acidic residues" evidence="5">
    <location>
        <begin position="301"/>
        <end position="311"/>
    </location>
</feature>
<dbReference type="EMBL" id="JAWDGP010003196">
    <property type="protein sequence ID" value="KAK3776589.1"/>
    <property type="molecule type" value="Genomic_DNA"/>
</dbReference>
<gene>
    <name evidence="7" type="ORF">RRG08_012708</name>
</gene>
<evidence type="ECO:0000256" key="4">
    <source>
        <dbReference type="ARBA" id="ARBA00023136"/>
    </source>
</evidence>
<dbReference type="PANTHER" id="PTHR21284">
    <property type="entry name" value="EG:80H7.2 PROTEIN"/>
    <property type="match status" value="1"/>
</dbReference>
<sequence length="625" mass="70035">MALKSKTFTVLGLIFCVACLIALIISFASDKWVVSTETEVVGFQNLGLWSVCFDMYQPPPYALVDRRYEGCWWVLDKELELLRHYLFPGWFVGTQVLVTLGLVLELLCLIGQIVNTINCFPHSRFKEKITLGISLTSGLLHGLAGILLSVAVIMFGAKASNSRSWLEKPDQNYLSWSFGMCVLAAFLAFIAMLCQLLEFARLRLEYSRGDDPSVFLTDQAPPESRYAYSPAKFPPHPQSTTVDRKPAYANRYYNNNGRAALGRGSESSFVEPRPPDTLFAVSGGGELYINRLAEYDDERNDDYRPSSERQYGRARGAHTNNGPPAREFNNEYPARSQNGDAADARRRPGNGQTFISNGTQQRSKLEEHPVLPEYVRKPAKPSEDETEDIEDDLPEKQSLDSSDSDNSGHKGNKAKKKRSSSTKSKDRTSAGKSHKNDKKSKSSSRESDQEGKHRHRSSSKKKSKKGNKSEDSDAESTHRSRHSSSSKSKSKHRSKSRDLNTSRESFDSNISGARGRSGSRSRRRSRSRSRDRGLDDDRRSRKRSGSREGKSTKKGKAASSAKSDYWSDDMSEVSTKRKGRTAEAKVRARDYSDGESIRGRSTAKSKSAQGTDHRPKTSYSSYYEY</sequence>
<keyword evidence="8" id="KW-1185">Reference proteome</keyword>
<keyword evidence="4 6" id="KW-0472">Membrane</keyword>
<organism evidence="7 8">
    <name type="scientific">Elysia crispata</name>
    <name type="common">lettuce slug</name>
    <dbReference type="NCBI Taxonomy" id="231223"/>
    <lineage>
        <taxon>Eukaryota</taxon>
        <taxon>Metazoa</taxon>
        <taxon>Spiralia</taxon>
        <taxon>Lophotrochozoa</taxon>
        <taxon>Mollusca</taxon>
        <taxon>Gastropoda</taxon>
        <taxon>Heterobranchia</taxon>
        <taxon>Euthyneura</taxon>
        <taxon>Panpulmonata</taxon>
        <taxon>Sacoglossa</taxon>
        <taxon>Placobranchoidea</taxon>
        <taxon>Plakobranchidae</taxon>
        <taxon>Elysia</taxon>
    </lineage>
</organism>
<dbReference type="AlphaFoldDB" id="A0AAE0ZVU9"/>
<comment type="subcellular location">
    <subcellularLocation>
        <location evidence="1">Membrane</location>
        <topology evidence="1">Multi-pass membrane protein</topology>
    </subcellularLocation>
</comment>
<feature type="compositionally biased region" description="Basic residues" evidence="5">
    <location>
        <begin position="452"/>
        <end position="466"/>
    </location>
</feature>
<feature type="transmembrane region" description="Helical" evidence="6">
    <location>
        <begin position="7"/>
        <end position="28"/>
    </location>
</feature>
<feature type="transmembrane region" description="Helical" evidence="6">
    <location>
        <begin position="176"/>
        <end position="197"/>
    </location>
</feature>
<feature type="region of interest" description="Disordered" evidence="5">
    <location>
        <begin position="298"/>
        <end position="625"/>
    </location>
</feature>
<feature type="compositionally biased region" description="Basic and acidic residues" evidence="5">
    <location>
        <begin position="496"/>
        <end position="506"/>
    </location>
</feature>
<feature type="compositionally biased region" description="Basic residues" evidence="5">
    <location>
        <begin position="517"/>
        <end position="527"/>
    </location>
</feature>
<evidence type="ECO:0000256" key="2">
    <source>
        <dbReference type="ARBA" id="ARBA00022692"/>
    </source>
</evidence>
<keyword evidence="2 6" id="KW-0812">Transmembrane</keyword>
<feature type="compositionally biased region" description="Acidic residues" evidence="5">
    <location>
        <begin position="384"/>
        <end position="393"/>
    </location>
</feature>
<reference evidence="7" key="1">
    <citation type="journal article" date="2023" name="G3 (Bethesda)">
        <title>A reference genome for the long-term kleptoplast-retaining sea slug Elysia crispata morphotype clarki.</title>
        <authorList>
            <person name="Eastman K.E."/>
            <person name="Pendleton A.L."/>
            <person name="Shaikh M.A."/>
            <person name="Suttiyut T."/>
            <person name="Ogas R."/>
            <person name="Tomko P."/>
            <person name="Gavelis G."/>
            <person name="Widhalm J.R."/>
            <person name="Wisecaver J.H."/>
        </authorList>
    </citation>
    <scope>NUCLEOTIDE SEQUENCE</scope>
    <source>
        <strain evidence="7">ECLA1</strain>
    </source>
</reference>
<name>A0AAE0ZVU9_9GAST</name>
<comment type="caution">
    <text evidence="7">The sequence shown here is derived from an EMBL/GenBank/DDBJ whole genome shotgun (WGS) entry which is preliminary data.</text>
</comment>
<evidence type="ECO:0000256" key="1">
    <source>
        <dbReference type="ARBA" id="ARBA00004141"/>
    </source>
</evidence>
<dbReference type="Proteomes" id="UP001283361">
    <property type="component" value="Unassembled WGS sequence"/>
</dbReference>
<feature type="compositionally biased region" description="Polar residues" evidence="5">
    <location>
        <begin position="350"/>
        <end position="362"/>
    </location>
</feature>
<dbReference type="Pfam" id="PF13903">
    <property type="entry name" value="Claudin_2"/>
    <property type="match status" value="1"/>
</dbReference>
<feature type="compositionally biased region" description="Basic and acidic residues" evidence="5">
    <location>
        <begin position="580"/>
        <end position="598"/>
    </location>
</feature>
<protein>
    <submittedName>
        <fullName evidence="7">Uncharacterized protein</fullName>
    </submittedName>
</protein>
<feature type="compositionally biased region" description="Basic residues" evidence="5">
    <location>
        <begin position="410"/>
        <end position="420"/>
    </location>
</feature>
<evidence type="ECO:0000256" key="6">
    <source>
        <dbReference type="SAM" id="Phobius"/>
    </source>
</evidence>
<keyword evidence="3 6" id="KW-1133">Transmembrane helix</keyword>
<dbReference type="PANTHER" id="PTHR21284:SF12">
    <property type="entry name" value="EG:80H7.2 PROTEIN"/>
    <property type="match status" value="1"/>
</dbReference>
<proteinExistence type="predicted"/>
<accession>A0AAE0ZVU9</accession>
<dbReference type="InterPro" id="IPR004031">
    <property type="entry name" value="PMP22/EMP/MP20/Claudin"/>
</dbReference>
<feature type="compositionally biased region" description="Basic and acidic residues" evidence="5">
    <location>
        <begin position="467"/>
        <end position="478"/>
    </location>
</feature>
<feature type="transmembrane region" description="Helical" evidence="6">
    <location>
        <begin position="131"/>
        <end position="156"/>
    </location>
</feature>
<feature type="compositionally biased region" description="Basic and acidic residues" evidence="5">
    <location>
        <begin position="528"/>
        <end position="551"/>
    </location>
</feature>
<evidence type="ECO:0000256" key="3">
    <source>
        <dbReference type="ARBA" id="ARBA00022989"/>
    </source>
</evidence>
<evidence type="ECO:0000313" key="8">
    <source>
        <dbReference type="Proteomes" id="UP001283361"/>
    </source>
</evidence>
<evidence type="ECO:0000256" key="5">
    <source>
        <dbReference type="SAM" id="MobiDB-lite"/>
    </source>
</evidence>
<feature type="compositionally biased region" description="Basic and acidic residues" evidence="5">
    <location>
        <begin position="363"/>
        <end position="383"/>
    </location>
</feature>
<dbReference type="Gene3D" id="1.20.140.150">
    <property type="match status" value="1"/>
</dbReference>
<feature type="transmembrane region" description="Helical" evidence="6">
    <location>
        <begin position="85"/>
        <end position="110"/>
    </location>
</feature>
<evidence type="ECO:0000313" key="7">
    <source>
        <dbReference type="EMBL" id="KAK3776589.1"/>
    </source>
</evidence>